<protein>
    <submittedName>
        <fullName evidence="1">GatB/YqeY domain-containing protein</fullName>
    </submittedName>
</protein>
<proteinExistence type="predicted"/>
<dbReference type="AlphaFoldDB" id="A0A7S7SH01"/>
<dbReference type="Gene3D" id="1.10.10.410">
    <property type="match status" value="1"/>
</dbReference>
<evidence type="ECO:0000313" key="2">
    <source>
        <dbReference type="Proteomes" id="UP000593892"/>
    </source>
</evidence>
<sequence length="148" mass="16219">MPLLDQLQKDMATAMKAREEARLSAIRMVKAALMKEKVDSMKELDEAAEMKVLNSLIKQRRDSAEMYRKGGRPEQAEKEETELRLIESYMPAGATEEEVDAAIAAAVAETGATTAKQMGQVMTAAKAKLAGKRVDGKSMSDKIRAKLS</sequence>
<dbReference type="PANTHER" id="PTHR28055">
    <property type="entry name" value="ALTERED INHERITANCE OF MITOCHONDRIA PROTEIN 41, MITOCHONDRIAL"/>
    <property type="match status" value="1"/>
</dbReference>
<organism evidence="1 2">
    <name type="scientific">Paludibaculum fermentans</name>
    <dbReference type="NCBI Taxonomy" id="1473598"/>
    <lineage>
        <taxon>Bacteria</taxon>
        <taxon>Pseudomonadati</taxon>
        <taxon>Acidobacteriota</taxon>
        <taxon>Terriglobia</taxon>
        <taxon>Bryobacterales</taxon>
        <taxon>Bryobacteraceae</taxon>
        <taxon>Paludibaculum</taxon>
    </lineage>
</organism>
<dbReference type="RefSeq" id="WP_194447042.1">
    <property type="nucleotide sequence ID" value="NZ_CP063849.1"/>
</dbReference>
<evidence type="ECO:0000313" key="1">
    <source>
        <dbReference type="EMBL" id="QOY85372.1"/>
    </source>
</evidence>
<reference evidence="1 2" key="1">
    <citation type="submission" date="2020-10" db="EMBL/GenBank/DDBJ databases">
        <title>Complete genome sequence of Paludibaculum fermentans P105T, a facultatively anaerobic acidobacterium capable of dissimilatory Fe(III) reduction.</title>
        <authorList>
            <person name="Dedysh S.N."/>
            <person name="Beletsky A.V."/>
            <person name="Kulichevskaya I.S."/>
            <person name="Mardanov A.V."/>
            <person name="Ravin N.V."/>
        </authorList>
    </citation>
    <scope>NUCLEOTIDE SEQUENCE [LARGE SCALE GENOMIC DNA]</scope>
    <source>
        <strain evidence="1 2">P105</strain>
    </source>
</reference>
<gene>
    <name evidence="1" type="ORF">IRI77_21365</name>
</gene>
<dbReference type="Gene3D" id="1.10.1510.10">
    <property type="entry name" value="Uncharacterised protein YqeY/AIM41 PF09424, N-terminal domain"/>
    <property type="match status" value="1"/>
</dbReference>
<keyword evidence="2" id="KW-1185">Reference proteome</keyword>
<dbReference type="SUPFAM" id="SSF89095">
    <property type="entry name" value="GatB/YqeY motif"/>
    <property type="match status" value="1"/>
</dbReference>
<dbReference type="PANTHER" id="PTHR28055:SF1">
    <property type="entry name" value="ALTERED INHERITANCE OF MITOCHONDRIA PROTEIN 41, MITOCHONDRIAL"/>
    <property type="match status" value="1"/>
</dbReference>
<name>A0A7S7SH01_PALFE</name>
<dbReference type="KEGG" id="pfer:IRI77_21365"/>
<dbReference type="InterPro" id="IPR019004">
    <property type="entry name" value="YqeY/Aim41"/>
</dbReference>
<accession>A0A7S7SH01</accession>
<dbReference type="InterPro" id="IPR042184">
    <property type="entry name" value="YqeY/Aim41_N"/>
</dbReference>
<dbReference type="Proteomes" id="UP000593892">
    <property type="component" value="Chromosome"/>
</dbReference>
<dbReference type="InterPro" id="IPR023168">
    <property type="entry name" value="GatB_Yqey_C_2"/>
</dbReference>
<dbReference type="GO" id="GO:0016884">
    <property type="term" value="F:carbon-nitrogen ligase activity, with glutamine as amido-N-donor"/>
    <property type="evidence" value="ECO:0007669"/>
    <property type="project" value="InterPro"/>
</dbReference>
<dbReference type="EMBL" id="CP063849">
    <property type="protein sequence ID" value="QOY85372.1"/>
    <property type="molecule type" value="Genomic_DNA"/>
</dbReference>
<dbReference type="InterPro" id="IPR003789">
    <property type="entry name" value="Asn/Gln_tRNA_amidoTrase-B-like"/>
</dbReference>
<dbReference type="Pfam" id="PF09424">
    <property type="entry name" value="YqeY"/>
    <property type="match status" value="1"/>
</dbReference>